<dbReference type="SUPFAM" id="SSF52047">
    <property type="entry name" value="RNI-like"/>
    <property type="match status" value="1"/>
</dbReference>
<name>A0A9P6IZ18_MORAP</name>
<dbReference type="OrthoDB" id="2339315at2759"/>
<evidence type="ECO:0008006" key="3">
    <source>
        <dbReference type="Google" id="ProtNLM"/>
    </source>
</evidence>
<dbReference type="EMBL" id="JAAAHY010001003">
    <property type="protein sequence ID" value="KAF9953940.1"/>
    <property type="molecule type" value="Genomic_DNA"/>
</dbReference>
<proteinExistence type="predicted"/>
<comment type="caution">
    <text evidence="1">The sequence shown here is derived from an EMBL/GenBank/DDBJ whole genome shotgun (WGS) entry which is preliminary data.</text>
</comment>
<evidence type="ECO:0000313" key="2">
    <source>
        <dbReference type="Proteomes" id="UP000738359"/>
    </source>
</evidence>
<sequence length="541" mass="61442">MSTSSTTSIFDLPPVVDTICRYLRRRDYPKVSLVNTAFYHACKRYIWRKLVFQHTNDNEAITDEHQRTLCANALWIHELTVDKICTPLMCLTTSPTFCENLESLECDLEHESSPYAAALAMFVRRGIKISNLTLKTRDDDPQNNDEGRPLNIYGLTLLLPFLPPALKNISVKTAGRFGAMDLLLLLASLPASVERFTYHESFTQCRDLLDSSSFLRGLNLRWQAVYPNLKELEFSEFHQLNLASVLLPLLRKCPLLERLGLPIIPGHDLPSIAEVLRDSCPKLNALTIIGYLEEDELLPVIEALPRLASLDLPIDTPTLGVFVSRMRAKWSSTLTSLTFGAGAILESSDIQLLLTSCPRLVTFWMCPHGEGKRPWTISPHYSPLNLSDLAQSEWTCLGLEELCIIFHDERVEQDTLEQHLEQEQRTREWIRQAYTQLGKLKKLETLHLGWGRPFREGVDGDSLAIHKPGPLVLMDFSMASGLALLKDLESLRQLSLDNMARISVGTEELEWIHQMWPHARISGLDKSSTDWLQVQRFSVNI</sequence>
<organism evidence="1 2">
    <name type="scientific">Mortierella alpina</name>
    <name type="common">Oleaginous fungus</name>
    <name type="synonym">Mortierella renispora</name>
    <dbReference type="NCBI Taxonomy" id="64518"/>
    <lineage>
        <taxon>Eukaryota</taxon>
        <taxon>Fungi</taxon>
        <taxon>Fungi incertae sedis</taxon>
        <taxon>Mucoromycota</taxon>
        <taxon>Mortierellomycotina</taxon>
        <taxon>Mortierellomycetes</taxon>
        <taxon>Mortierellales</taxon>
        <taxon>Mortierellaceae</taxon>
        <taxon>Mortierella</taxon>
    </lineage>
</organism>
<gene>
    <name evidence="1" type="ORF">BGZ70_000056</name>
</gene>
<dbReference type="Gene3D" id="3.80.10.10">
    <property type="entry name" value="Ribonuclease Inhibitor"/>
    <property type="match status" value="1"/>
</dbReference>
<protein>
    <recommendedName>
        <fullName evidence="3">F-box domain-containing protein</fullName>
    </recommendedName>
</protein>
<dbReference type="PANTHER" id="PTHR31639">
    <property type="entry name" value="F-BOX PROTEIN-LIKE"/>
    <property type="match status" value="1"/>
</dbReference>
<dbReference type="Proteomes" id="UP000738359">
    <property type="component" value="Unassembled WGS sequence"/>
</dbReference>
<dbReference type="PANTHER" id="PTHR31639:SF256">
    <property type="entry name" value="OS07G0242900 PROTEIN"/>
    <property type="match status" value="1"/>
</dbReference>
<dbReference type="InterPro" id="IPR032675">
    <property type="entry name" value="LRR_dom_sf"/>
</dbReference>
<accession>A0A9P6IZ18</accession>
<dbReference type="AlphaFoldDB" id="A0A9P6IZ18"/>
<keyword evidence="2" id="KW-1185">Reference proteome</keyword>
<evidence type="ECO:0000313" key="1">
    <source>
        <dbReference type="EMBL" id="KAF9953940.1"/>
    </source>
</evidence>
<reference evidence="1" key="1">
    <citation type="journal article" date="2020" name="Fungal Divers.">
        <title>Resolving the Mortierellaceae phylogeny through synthesis of multi-gene phylogenetics and phylogenomics.</title>
        <authorList>
            <person name="Vandepol N."/>
            <person name="Liber J."/>
            <person name="Desiro A."/>
            <person name="Na H."/>
            <person name="Kennedy M."/>
            <person name="Barry K."/>
            <person name="Grigoriev I.V."/>
            <person name="Miller A.N."/>
            <person name="O'Donnell K."/>
            <person name="Stajich J.E."/>
            <person name="Bonito G."/>
        </authorList>
    </citation>
    <scope>NUCLEOTIDE SEQUENCE</scope>
    <source>
        <strain evidence="1">CK1249</strain>
    </source>
</reference>